<proteinExistence type="predicted"/>
<evidence type="ECO:0000313" key="1">
    <source>
        <dbReference type="EMBL" id="MQA42145.1"/>
    </source>
</evidence>
<dbReference type="AlphaFoldDB" id="A0A6A7NAM3"/>
<comment type="caution">
    <text evidence="1">The sequence shown here is derived from an EMBL/GenBank/DDBJ whole genome shotgun (WGS) entry which is preliminary data.</text>
</comment>
<gene>
    <name evidence="1" type="ORF">GEV02_28790</name>
</gene>
<dbReference type="RefSeq" id="WP_152841283.1">
    <property type="nucleotide sequence ID" value="NZ_WHUG01000018.1"/>
</dbReference>
<sequence>MTSKEKSIAAGGKKNAWTRAGVSVRLTRARTPKLQKLKANMDEDANPIDVIDFAINSALTSNDTMDWLGGGSVADLEESVSKLARETRHSNERLAEVCRMLPSLVSSFGMTAAPKSDGFSPAAIEWFSPSECLRREEAARGAACERVAQADARWIGTEAAGKSHVAMRFEVKFVAMDRRNLRLRENAAMPVLVDLIWNNSALARADLTGGAYLVWMKNSGGGWDCNVYAKLSNGGFGAALDKDGKPRR</sequence>
<keyword evidence="2" id="KW-1185">Reference proteome</keyword>
<protein>
    <submittedName>
        <fullName evidence="1">Uncharacterized protein</fullName>
    </submittedName>
</protein>
<evidence type="ECO:0000313" key="2">
    <source>
        <dbReference type="Proteomes" id="UP000440498"/>
    </source>
</evidence>
<dbReference type="EMBL" id="WHUG01000018">
    <property type="protein sequence ID" value="MQA42145.1"/>
    <property type="molecule type" value="Genomic_DNA"/>
</dbReference>
<dbReference type="Proteomes" id="UP000440498">
    <property type="component" value="Unassembled WGS sequence"/>
</dbReference>
<accession>A0A6A7NAM3</accession>
<reference evidence="1 2" key="1">
    <citation type="submission" date="2019-10" db="EMBL/GenBank/DDBJ databases">
        <title>Two novel species isolated from a subtropical stream in China.</title>
        <authorList>
            <person name="Lu H."/>
        </authorList>
    </citation>
    <scope>NUCLEOTIDE SEQUENCE [LARGE SCALE GENOMIC DNA]</scope>
    <source>
        <strain evidence="1 2">FT29W</strain>
    </source>
</reference>
<name>A0A6A7NAM3_9BURK</name>
<organism evidence="1 2">
    <name type="scientific">Rugamonas aquatica</name>
    <dbReference type="NCBI Taxonomy" id="2743357"/>
    <lineage>
        <taxon>Bacteria</taxon>
        <taxon>Pseudomonadati</taxon>
        <taxon>Pseudomonadota</taxon>
        <taxon>Betaproteobacteria</taxon>
        <taxon>Burkholderiales</taxon>
        <taxon>Oxalobacteraceae</taxon>
        <taxon>Telluria group</taxon>
        <taxon>Rugamonas</taxon>
    </lineage>
</organism>